<feature type="domain" description="Carbamoyl-phosphate synthetase large subunit oligomerisation" evidence="4">
    <location>
        <begin position="14"/>
        <end position="96"/>
    </location>
</feature>
<keyword evidence="1" id="KW-0436">Ligase</keyword>
<sequence length="96" mass="10871">PKVSLDDPEALTKIRRELKDAGAERIWYIADAFRAGLSVDGVFNLTNIDRWFLVQIEELVRLEEKVVEVGINGLDADFLRTLKRKGFADARLAKLA</sequence>
<protein>
    <recommendedName>
        <fullName evidence="4">Carbamoyl-phosphate synthetase large subunit oligomerisation domain-containing protein</fullName>
    </recommendedName>
</protein>
<dbReference type="GO" id="GO:0005737">
    <property type="term" value="C:cytoplasm"/>
    <property type="evidence" value="ECO:0007669"/>
    <property type="project" value="TreeGrafter"/>
</dbReference>
<keyword evidence="3" id="KW-0067">ATP-binding</keyword>
<dbReference type="Pfam" id="PF02787">
    <property type="entry name" value="CPSase_L_D3"/>
    <property type="match status" value="1"/>
</dbReference>
<name>A0AAW8AQN8_KLEPN</name>
<dbReference type="PANTHER" id="PTHR11405:SF53">
    <property type="entry name" value="CARBAMOYL-PHOSPHATE SYNTHASE [AMMONIA], MITOCHONDRIAL"/>
    <property type="match status" value="1"/>
</dbReference>
<dbReference type="InterPro" id="IPR036897">
    <property type="entry name" value="CarbamoylP_synth_lsu_oligo_sf"/>
</dbReference>
<dbReference type="SUPFAM" id="SSF48108">
    <property type="entry name" value="Carbamoyl phosphate synthetase, large subunit connection domain"/>
    <property type="match status" value="1"/>
</dbReference>
<dbReference type="GO" id="GO:0004088">
    <property type="term" value="F:carbamoyl-phosphate synthase (glutamine-hydrolyzing) activity"/>
    <property type="evidence" value="ECO:0007669"/>
    <property type="project" value="TreeGrafter"/>
</dbReference>
<dbReference type="GO" id="GO:0006541">
    <property type="term" value="P:glutamine metabolic process"/>
    <property type="evidence" value="ECO:0007669"/>
    <property type="project" value="TreeGrafter"/>
</dbReference>
<dbReference type="GO" id="GO:0005524">
    <property type="term" value="F:ATP binding"/>
    <property type="evidence" value="ECO:0007669"/>
    <property type="project" value="UniProtKB-KW"/>
</dbReference>
<evidence type="ECO:0000259" key="4">
    <source>
        <dbReference type="SMART" id="SM01096"/>
    </source>
</evidence>
<evidence type="ECO:0000256" key="2">
    <source>
        <dbReference type="ARBA" id="ARBA00022741"/>
    </source>
</evidence>
<dbReference type="PANTHER" id="PTHR11405">
    <property type="entry name" value="CARBAMOYLTRANSFERASE FAMILY MEMBER"/>
    <property type="match status" value="1"/>
</dbReference>
<dbReference type="InterPro" id="IPR005480">
    <property type="entry name" value="CPSase_lsu_oligo"/>
</dbReference>
<evidence type="ECO:0000256" key="1">
    <source>
        <dbReference type="ARBA" id="ARBA00022598"/>
    </source>
</evidence>
<accession>A0AAW8AQN8</accession>
<reference evidence="5" key="1">
    <citation type="submission" date="2023-07" db="EMBL/GenBank/DDBJ databases">
        <authorList>
            <person name="Peng Z."/>
        </authorList>
    </citation>
    <scope>NUCLEOTIDE SEQUENCE</scope>
    <source>
        <strain evidence="5">KP219</strain>
    </source>
</reference>
<keyword evidence="2" id="KW-0547">Nucleotide-binding</keyword>
<organism evidence="5 6">
    <name type="scientific">Klebsiella pneumoniae</name>
    <dbReference type="NCBI Taxonomy" id="573"/>
    <lineage>
        <taxon>Bacteria</taxon>
        <taxon>Pseudomonadati</taxon>
        <taxon>Pseudomonadota</taxon>
        <taxon>Gammaproteobacteria</taxon>
        <taxon>Enterobacterales</taxon>
        <taxon>Enterobacteriaceae</taxon>
        <taxon>Klebsiella/Raoultella group</taxon>
        <taxon>Klebsiella</taxon>
        <taxon>Klebsiella pneumoniae complex</taxon>
    </lineage>
</organism>
<dbReference type="SMART" id="SM01096">
    <property type="entry name" value="CPSase_L_D3"/>
    <property type="match status" value="1"/>
</dbReference>
<comment type="caution">
    <text evidence="5">The sequence shown here is derived from an EMBL/GenBank/DDBJ whole genome shotgun (WGS) entry which is preliminary data.</text>
</comment>
<dbReference type="Gene3D" id="1.10.1030.10">
    <property type="entry name" value="Carbamoyl-phosphate synthetase, large subunit oligomerisation domain"/>
    <property type="match status" value="1"/>
</dbReference>
<evidence type="ECO:0000256" key="3">
    <source>
        <dbReference type="ARBA" id="ARBA00022840"/>
    </source>
</evidence>
<evidence type="ECO:0000313" key="5">
    <source>
        <dbReference type="EMBL" id="MDP0971030.1"/>
    </source>
</evidence>
<dbReference type="Proteomes" id="UP001244490">
    <property type="component" value="Unassembled WGS sequence"/>
</dbReference>
<evidence type="ECO:0000313" key="6">
    <source>
        <dbReference type="Proteomes" id="UP001244490"/>
    </source>
</evidence>
<feature type="non-terminal residue" evidence="5">
    <location>
        <position position="96"/>
    </location>
</feature>
<proteinExistence type="predicted"/>
<gene>
    <name evidence="5" type="ORF">Q6294_29225</name>
</gene>
<feature type="non-terminal residue" evidence="5">
    <location>
        <position position="1"/>
    </location>
</feature>
<dbReference type="RefSeq" id="WP_305202239.1">
    <property type="nucleotide sequence ID" value="NZ_JAUUIA010000225.1"/>
</dbReference>
<dbReference type="EMBL" id="JAUUIA010000225">
    <property type="protein sequence ID" value="MDP0971030.1"/>
    <property type="molecule type" value="Genomic_DNA"/>
</dbReference>
<dbReference type="AlphaFoldDB" id="A0AAW8AQN8"/>